<dbReference type="Proteomes" id="UP000241892">
    <property type="component" value="Segment"/>
</dbReference>
<gene>
    <name evidence="1" type="ORF">SEA_OMAR_54</name>
</gene>
<sequence length="61" mass="7038">MEILGLTCRYMTSKLVDTGRGEQWVYGYICGKPSIDRRTSACEDHLEPRYSPFPTLSRRVP</sequence>
<protein>
    <submittedName>
        <fullName evidence="1">Uncharacterized protein</fullName>
    </submittedName>
</protein>
<evidence type="ECO:0000313" key="1">
    <source>
        <dbReference type="EMBL" id="AUG87238.1"/>
    </source>
</evidence>
<dbReference type="EMBL" id="MG593802">
    <property type="protein sequence ID" value="AUG87238.1"/>
    <property type="molecule type" value="Genomic_DNA"/>
</dbReference>
<evidence type="ECO:0000313" key="2">
    <source>
        <dbReference type="Proteomes" id="UP000241892"/>
    </source>
</evidence>
<organism evidence="1 2">
    <name type="scientific">Streptomyces phage Omar</name>
    <dbReference type="NCBI Taxonomy" id="2059882"/>
    <lineage>
        <taxon>Viruses</taxon>
        <taxon>Duplodnaviria</taxon>
        <taxon>Heunggongvirae</taxon>
        <taxon>Uroviricota</taxon>
        <taxon>Caudoviricetes</taxon>
        <taxon>Arquatrovirinae</taxon>
        <taxon>Omarvirus</taxon>
        <taxon>Omarvirus omar</taxon>
    </lineage>
</organism>
<name>A0A2H5BLM4_9CAUD</name>
<reference evidence="2" key="1">
    <citation type="submission" date="2017-11" db="EMBL/GenBank/DDBJ databases">
        <authorList>
            <person name="Han C.G."/>
        </authorList>
    </citation>
    <scope>NUCLEOTIDE SEQUENCE [LARGE SCALE GENOMIC DNA]</scope>
</reference>
<accession>A0A2H5BLM4</accession>
<proteinExistence type="predicted"/>
<keyword evidence="2" id="KW-1185">Reference proteome</keyword>